<keyword evidence="9 13" id="KW-0547">Nucleotide-binding</keyword>
<keyword evidence="6 13" id="KW-0808">Transferase</keyword>
<keyword evidence="10 13" id="KW-0067">ATP-binding</keyword>
<feature type="binding site" evidence="14">
    <location>
        <position position="254"/>
    </location>
    <ligand>
        <name>ATP</name>
        <dbReference type="ChEBI" id="CHEBI:30616"/>
    </ligand>
</feature>
<feature type="binding site" evidence="14">
    <location>
        <position position="133"/>
    </location>
    <ligand>
        <name>ATP</name>
        <dbReference type="ChEBI" id="CHEBI:30616"/>
    </ligand>
</feature>
<dbReference type="GO" id="GO:0061710">
    <property type="term" value="F:L-threonylcarbamoyladenylate synthase"/>
    <property type="evidence" value="ECO:0007669"/>
    <property type="project" value="UniProtKB-EC"/>
</dbReference>
<evidence type="ECO:0000256" key="4">
    <source>
        <dbReference type="ARBA" id="ARBA00015492"/>
    </source>
</evidence>
<evidence type="ECO:0000256" key="8">
    <source>
        <dbReference type="ARBA" id="ARBA00022695"/>
    </source>
</evidence>
<keyword evidence="7 13" id="KW-0819">tRNA processing</keyword>
<dbReference type="PROSITE" id="PS51163">
    <property type="entry name" value="YRDC"/>
    <property type="match status" value="1"/>
</dbReference>
<feature type="binding site" evidence="14">
    <location>
        <position position="78"/>
    </location>
    <ligand>
        <name>ATP</name>
        <dbReference type="ChEBI" id="CHEBI:30616"/>
    </ligand>
</feature>
<feature type="binding site" evidence="14">
    <location>
        <position position="159"/>
    </location>
    <ligand>
        <name>ATP</name>
        <dbReference type="ChEBI" id="CHEBI:30616"/>
    </ligand>
</feature>
<dbReference type="GO" id="GO:0005524">
    <property type="term" value="F:ATP binding"/>
    <property type="evidence" value="ECO:0007669"/>
    <property type="project" value="UniProtKB-UniRule"/>
</dbReference>
<evidence type="ECO:0000256" key="11">
    <source>
        <dbReference type="ARBA" id="ARBA00029774"/>
    </source>
</evidence>
<evidence type="ECO:0000256" key="5">
    <source>
        <dbReference type="ARBA" id="ARBA00022490"/>
    </source>
</evidence>
<comment type="subcellular location">
    <subcellularLocation>
        <location evidence="1 13">Cytoplasm</location>
    </subcellularLocation>
</comment>
<evidence type="ECO:0000256" key="13">
    <source>
        <dbReference type="PIRNR" id="PIRNR004930"/>
    </source>
</evidence>
<dbReference type="Gene3D" id="3.90.870.10">
    <property type="entry name" value="DHBP synthase"/>
    <property type="match status" value="1"/>
</dbReference>
<feature type="binding site" evidence="14">
    <location>
        <position position="74"/>
    </location>
    <ligand>
        <name>ATP</name>
        <dbReference type="ChEBI" id="CHEBI:30616"/>
    </ligand>
</feature>
<organism evidence="16 17">
    <name type="scientific">Jeotgalibaca dankookensis</name>
    <dbReference type="NCBI Taxonomy" id="708126"/>
    <lineage>
        <taxon>Bacteria</taxon>
        <taxon>Bacillati</taxon>
        <taxon>Bacillota</taxon>
        <taxon>Bacilli</taxon>
        <taxon>Lactobacillales</taxon>
        <taxon>Carnobacteriaceae</taxon>
        <taxon>Jeotgalibaca</taxon>
    </lineage>
</organism>
<dbReference type="InterPro" id="IPR038385">
    <property type="entry name" value="Sua5/YwlC_C"/>
</dbReference>
<proteinExistence type="inferred from homology"/>
<feature type="binding site" evidence="14">
    <location>
        <position position="212"/>
    </location>
    <ligand>
        <name>ATP</name>
        <dbReference type="ChEBI" id="CHEBI:30616"/>
    </ligand>
</feature>
<feature type="binding site" evidence="14">
    <location>
        <position position="167"/>
    </location>
    <ligand>
        <name>ATP</name>
        <dbReference type="ChEBI" id="CHEBI:30616"/>
    </ligand>
</feature>
<evidence type="ECO:0000256" key="7">
    <source>
        <dbReference type="ARBA" id="ARBA00022694"/>
    </source>
</evidence>
<dbReference type="PANTHER" id="PTHR17490:SF16">
    <property type="entry name" value="THREONYLCARBAMOYL-AMP SYNTHASE"/>
    <property type="match status" value="1"/>
</dbReference>
<evidence type="ECO:0000313" key="17">
    <source>
        <dbReference type="Proteomes" id="UP000188993"/>
    </source>
</evidence>
<dbReference type="GO" id="GO:0008033">
    <property type="term" value="P:tRNA processing"/>
    <property type="evidence" value="ECO:0007669"/>
    <property type="project" value="UniProtKB-KW"/>
</dbReference>
<accession>A0A1S6IPI8</accession>
<dbReference type="Proteomes" id="UP000188993">
    <property type="component" value="Chromosome"/>
</dbReference>
<evidence type="ECO:0000256" key="2">
    <source>
        <dbReference type="ARBA" id="ARBA00007663"/>
    </source>
</evidence>
<dbReference type="EMBL" id="CP019728">
    <property type="protein sequence ID" value="AQS53473.1"/>
    <property type="molecule type" value="Genomic_DNA"/>
</dbReference>
<feature type="binding site" evidence="14">
    <location>
        <position position="197"/>
    </location>
    <ligand>
        <name>L-threonine</name>
        <dbReference type="ChEBI" id="CHEBI:57926"/>
    </ligand>
</feature>
<dbReference type="GO" id="GO:0005737">
    <property type="term" value="C:cytoplasm"/>
    <property type="evidence" value="ECO:0007669"/>
    <property type="project" value="UniProtKB-SubCell"/>
</dbReference>
<dbReference type="InterPro" id="IPR050156">
    <property type="entry name" value="TC-AMP_synthase_SUA5"/>
</dbReference>
<keyword evidence="5 13" id="KW-0963">Cytoplasm</keyword>
<dbReference type="EC" id="2.7.7.87" evidence="3 13"/>
<dbReference type="InterPro" id="IPR010923">
    <property type="entry name" value="T(6)A37_SUA5"/>
</dbReference>
<evidence type="ECO:0000256" key="6">
    <source>
        <dbReference type="ARBA" id="ARBA00022679"/>
    </source>
</evidence>
<protein>
    <recommendedName>
        <fullName evidence="4 13">Threonylcarbamoyl-AMP synthase</fullName>
        <shortName evidence="13">TC-AMP synthase</shortName>
        <ecNumber evidence="3 13">2.7.7.87</ecNumber>
    </recommendedName>
    <alternativeName>
        <fullName evidence="11 13">L-threonylcarbamoyladenylate synthase</fullName>
    </alternativeName>
</protein>
<dbReference type="STRING" id="708126.BW727_101105"/>
<evidence type="ECO:0000313" key="16">
    <source>
        <dbReference type="EMBL" id="AQS53473.1"/>
    </source>
</evidence>
<evidence type="ECO:0000256" key="9">
    <source>
        <dbReference type="ARBA" id="ARBA00022741"/>
    </source>
</evidence>
<evidence type="ECO:0000256" key="3">
    <source>
        <dbReference type="ARBA" id="ARBA00012584"/>
    </source>
</evidence>
<comment type="function">
    <text evidence="13">Required for the formation of a threonylcarbamoyl group on adenosine at position 37 (t(6)A37) in tRNAs that read codons beginning with adenine.</text>
</comment>
<feature type="binding site" evidence="14">
    <location>
        <position position="137"/>
    </location>
    <ligand>
        <name>L-threonine</name>
        <dbReference type="ChEBI" id="CHEBI:57926"/>
    </ligand>
</feature>
<evidence type="ECO:0000256" key="12">
    <source>
        <dbReference type="ARBA" id="ARBA00048366"/>
    </source>
</evidence>
<feature type="binding site" evidence="14">
    <location>
        <position position="83"/>
    </location>
    <ligand>
        <name>L-threonine</name>
        <dbReference type="ChEBI" id="CHEBI:57926"/>
    </ligand>
</feature>
<evidence type="ECO:0000256" key="10">
    <source>
        <dbReference type="ARBA" id="ARBA00022840"/>
    </source>
</evidence>
<sequence>MMHYKKAGHLSWFFFEKGLRKMKTKLFHSENLEEASHYLKAGELVAFPTETVYGLGAIASDDAAVKKVYQVKGRPSDNPLIVHVASDDIASYVAEVSPMAKKLMRAYWPGPLTLIFNVKPDIFAPSVTGNQTTVALRMPDQPMTLQLIKEAGFPLVGPSANTSGKPSPTKPEHVLHDLEGKIVGVVDGGETNIGVESTVLDLTDSRGPIILRPGAITREQIQIVIDQKVWMNHEVSQKNQEGAPKAPGMKYIHYSPEQPVVLIKSDWQGKIKELLQKNKRIGILASDEKIAELTEKSELSVYSLGSIKEPMLASKKLYAGLRYFDGQDVDIILAEVYPKEGIGIAVMNRLEKAATTIYPE</sequence>
<dbReference type="GO" id="GO:0003725">
    <property type="term" value="F:double-stranded RNA binding"/>
    <property type="evidence" value="ECO:0007669"/>
    <property type="project" value="UniProtKB-UniRule"/>
</dbReference>
<name>A0A1S6IPI8_9LACT</name>
<dbReference type="Gene3D" id="3.40.50.11030">
    <property type="entry name" value="Threonylcarbamoyl-AMP synthase, C-terminal domain"/>
    <property type="match status" value="1"/>
</dbReference>
<comment type="similarity">
    <text evidence="2 13">Belongs to the SUA5 family.</text>
</comment>
<evidence type="ECO:0000256" key="14">
    <source>
        <dbReference type="PIRSR" id="PIRSR004930-1"/>
    </source>
</evidence>
<feature type="binding site" evidence="14">
    <location>
        <position position="51"/>
    </location>
    <ligand>
        <name>L-threonine</name>
        <dbReference type="ChEBI" id="CHEBI:57926"/>
    </ligand>
</feature>
<keyword evidence="17" id="KW-1185">Reference proteome</keyword>
<dbReference type="NCBIfam" id="TIGR00057">
    <property type="entry name" value="L-threonylcarbamoyladenylate synthase"/>
    <property type="match status" value="1"/>
</dbReference>
<dbReference type="InterPro" id="IPR017945">
    <property type="entry name" value="DHBP_synth_RibB-like_a/b_dom"/>
</dbReference>
<dbReference type="InterPro" id="IPR005145">
    <property type="entry name" value="Sua5_C"/>
</dbReference>
<evidence type="ECO:0000256" key="1">
    <source>
        <dbReference type="ARBA" id="ARBA00004496"/>
    </source>
</evidence>
<dbReference type="PANTHER" id="PTHR17490">
    <property type="entry name" value="SUA5"/>
    <property type="match status" value="1"/>
</dbReference>
<reference evidence="16 17" key="1">
    <citation type="journal article" date="2014" name="Int. J. Syst. Evol. Microbiol.">
        <title>Jeotgalibaca dankookensis gen. nov., sp. nov., a member of the family Carnobacteriaceae, isolated from seujeot (Korean traditional food).</title>
        <authorList>
            <person name="Lee D.G."/>
            <person name="Trujillo M.E."/>
            <person name="Kang H."/>
            <person name="Ahn T.Y."/>
        </authorList>
    </citation>
    <scope>NUCLEOTIDE SEQUENCE [LARGE SCALE GENOMIC DNA]</scope>
    <source>
        <strain evidence="16 17">EX-07</strain>
    </source>
</reference>
<dbReference type="FunFam" id="3.90.870.10:FF:000009">
    <property type="entry name" value="Threonylcarbamoyl-AMP synthase, putative"/>
    <property type="match status" value="1"/>
</dbReference>
<comment type="catalytic activity">
    <reaction evidence="12 13">
        <text>L-threonine + hydrogencarbonate + ATP = L-threonylcarbamoyladenylate + diphosphate + H2O</text>
        <dbReference type="Rhea" id="RHEA:36407"/>
        <dbReference type="ChEBI" id="CHEBI:15377"/>
        <dbReference type="ChEBI" id="CHEBI:17544"/>
        <dbReference type="ChEBI" id="CHEBI:30616"/>
        <dbReference type="ChEBI" id="CHEBI:33019"/>
        <dbReference type="ChEBI" id="CHEBI:57926"/>
        <dbReference type="ChEBI" id="CHEBI:73682"/>
        <dbReference type="EC" id="2.7.7.87"/>
    </reaction>
</comment>
<keyword evidence="8 13" id="KW-0548">Nucleotidyltransferase</keyword>
<dbReference type="Pfam" id="PF01300">
    <property type="entry name" value="Sua5_yciO_yrdC"/>
    <property type="match status" value="1"/>
</dbReference>
<dbReference type="InterPro" id="IPR006070">
    <property type="entry name" value="Sua5-like_dom"/>
</dbReference>
<dbReference type="SUPFAM" id="SSF55821">
    <property type="entry name" value="YrdC/RibB"/>
    <property type="match status" value="1"/>
</dbReference>
<evidence type="ECO:0000259" key="15">
    <source>
        <dbReference type="PROSITE" id="PS51163"/>
    </source>
</evidence>
<dbReference type="AlphaFoldDB" id="A0A1S6IPI8"/>
<dbReference type="PIRSF" id="PIRSF004930">
    <property type="entry name" value="Tln_factor_SUA5"/>
    <property type="match status" value="1"/>
</dbReference>
<dbReference type="GO" id="GO:0000049">
    <property type="term" value="F:tRNA binding"/>
    <property type="evidence" value="ECO:0007669"/>
    <property type="project" value="TreeGrafter"/>
</dbReference>
<feature type="domain" description="YrdC-like" evidence="15">
    <location>
        <begin position="29"/>
        <end position="216"/>
    </location>
</feature>
<gene>
    <name evidence="16" type="primary">ywlC</name>
    <name evidence="16" type="ORF">BW727_101105</name>
</gene>
<dbReference type="GO" id="GO:0006450">
    <property type="term" value="P:regulation of translational fidelity"/>
    <property type="evidence" value="ECO:0007669"/>
    <property type="project" value="TreeGrafter"/>
</dbReference>
<dbReference type="KEGG" id="jda:BW727_101105"/>
<dbReference type="Pfam" id="PF03481">
    <property type="entry name" value="Sua5_C"/>
    <property type="match status" value="1"/>
</dbReference>